<dbReference type="OrthoDB" id="8537516at2"/>
<dbReference type="AlphaFoldDB" id="C6XBR5"/>
<dbReference type="KEGG" id="mei:Msip34_2798"/>
<dbReference type="RefSeq" id="WP_015831230.1">
    <property type="nucleotide sequence ID" value="NC_012969.1"/>
</dbReference>
<dbReference type="HOGENOM" id="CLU_2330520_0_0_4"/>
<keyword evidence="2" id="KW-1185">Reference proteome</keyword>
<gene>
    <name evidence="1" type="ordered locus">Msip34_2798</name>
</gene>
<dbReference type="EMBL" id="CP001674">
    <property type="protein sequence ID" value="ACT52035.1"/>
    <property type="molecule type" value="Genomic_DNA"/>
</dbReference>
<dbReference type="eggNOG" id="ENOG5032Q6Y">
    <property type="taxonomic scope" value="Bacteria"/>
</dbReference>
<evidence type="ECO:0000313" key="1">
    <source>
        <dbReference type="EMBL" id="ACT52035.1"/>
    </source>
</evidence>
<sequence length="98" mass="11347">MTDIQNSFQLEFVAYFSMHLENIHLQITGSKDTRQRDRYMQLIEMINQAPFDLALQKYQQIALADADITMFSDSMIKTAKRLACQELGLPETSADRIE</sequence>
<accession>C6XBR5</accession>
<organism evidence="1 2">
    <name type="scientific">Methylovorus glucosotrophus (strain SIP3-4)</name>
    <dbReference type="NCBI Taxonomy" id="582744"/>
    <lineage>
        <taxon>Bacteria</taxon>
        <taxon>Pseudomonadati</taxon>
        <taxon>Pseudomonadota</taxon>
        <taxon>Betaproteobacteria</taxon>
        <taxon>Nitrosomonadales</taxon>
        <taxon>Methylophilaceae</taxon>
        <taxon>Methylovorus</taxon>
    </lineage>
</organism>
<name>C6XBR5_METGS</name>
<protein>
    <submittedName>
        <fullName evidence="1">Uncharacterized protein</fullName>
    </submittedName>
</protein>
<proteinExistence type="predicted"/>
<reference evidence="2" key="1">
    <citation type="submission" date="2009-07" db="EMBL/GenBank/DDBJ databases">
        <title>Complete sequence of chromosome of Methylovorus sp. SIP3-4.</title>
        <authorList>
            <person name="Lucas S."/>
            <person name="Copeland A."/>
            <person name="Lapidus A."/>
            <person name="Glavina del Rio T."/>
            <person name="Tice H."/>
            <person name="Bruce D."/>
            <person name="Goodwin L."/>
            <person name="Pitluck S."/>
            <person name="Clum A."/>
            <person name="Larimer F."/>
            <person name="Land M."/>
            <person name="Hauser L."/>
            <person name="Kyrpides N."/>
            <person name="Mikhailova N."/>
            <person name="Kayluzhnaya M."/>
            <person name="Chistoserdova L."/>
        </authorList>
    </citation>
    <scope>NUCLEOTIDE SEQUENCE [LARGE SCALE GENOMIC DNA]</scope>
    <source>
        <strain evidence="2">SIP3-4</strain>
    </source>
</reference>
<evidence type="ECO:0000313" key="2">
    <source>
        <dbReference type="Proteomes" id="UP000002743"/>
    </source>
</evidence>
<dbReference type="Proteomes" id="UP000002743">
    <property type="component" value="Chromosome"/>
</dbReference>
<dbReference type="STRING" id="582744.Msip34_2798"/>
<reference evidence="1 2" key="2">
    <citation type="journal article" date="2011" name="J. Bacteriol.">
        <title>Genomes of three methylotrophs from a single niche uncover genetic and metabolic divergence of Methylophilaceae.</title>
        <authorList>
            <person name="Lapidus A."/>
            <person name="Clum A."/>
            <person name="Labutti K."/>
            <person name="Kaluzhnaya M.G."/>
            <person name="Lim S."/>
            <person name="Beck D.A."/>
            <person name="Glavina Del Rio T."/>
            <person name="Nolan M."/>
            <person name="Mavromatis K."/>
            <person name="Huntemann M."/>
            <person name="Lucas S."/>
            <person name="Lidstrom M.E."/>
            <person name="Ivanova N."/>
            <person name="Chistoserdova L."/>
        </authorList>
    </citation>
    <scope>NUCLEOTIDE SEQUENCE [LARGE SCALE GENOMIC DNA]</scope>
    <source>
        <strain evidence="1 2">SIP3-4</strain>
    </source>
</reference>